<evidence type="ECO:0000313" key="2">
    <source>
        <dbReference type="EMBL" id="KAI7738549.1"/>
    </source>
</evidence>
<proteinExistence type="predicted"/>
<organism evidence="2 3">
    <name type="scientific">Ambrosia artemisiifolia</name>
    <name type="common">Common ragweed</name>
    <dbReference type="NCBI Taxonomy" id="4212"/>
    <lineage>
        <taxon>Eukaryota</taxon>
        <taxon>Viridiplantae</taxon>
        <taxon>Streptophyta</taxon>
        <taxon>Embryophyta</taxon>
        <taxon>Tracheophyta</taxon>
        <taxon>Spermatophyta</taxon>
        <taxon>Magnoliopsida</taxon>
        <taxon>eudicotyledons</taxon>
        <taxon>Gunneridae</taxon>
        <taxon>Pentapetalae</taxon>
        <taxon>asterids</taxon>
        <taxon>campanulids</taxon>
        <taxon>Asterales</taxon>
        <taxon>Asteraceae</taxon>
        <taxon>Asteroideae</taxon>
        <taxon>Heliantheae alliance</taxon>
        <taxon>Heliantheae</taxon>
        <taxon>Ambrosia</taxon>
    </lineage>
</organism>
<name>A0AAD5GEJ0_AMBAR</name>
<dbReference type="EMBL" id="JAMZMK010008798">
    <property type="protein sequence ID" value="KAI7738549.1"/>
    <property type="molecule type" value="Genomic_DNA"/>
</dbReference>
<accession>A0AAD5GEJ0</accession>
<feature type="compositionally biased region" description="Low complexity" evidence="1">
    <location>
        <begin position="24"/>
        <end position="39"/>
    </location>
</feature>
<protein>
    <submittedName>
        <fullName evidence="2">Uncharacterized protein</fullName>
    </submittedName>
</protein>
<gene>
    <name evidence="2" type="ORF">M8C21_004048</name>
</gene>
<comment type="caution">
    <text evidence="2">The sequence shown here is derived from an EMBL/GenBank/DDBJ whole genome shotgun (WGS) entry which is preliminary data.</text>
</comment>
<evidence type="ECO:0000256" key="1">
    <source>
        <dbReference type="SAM" id="MobiDB-lite"/>
    </source>
</evidence>
<dbReference type="Proteomes" id="UP001206925">
    <property type="component" value="Unassembled WGS sequence"/>
</dbReference>
<feature type="region of interest" description="Disordered" evidence="1">
    <location>
        <begin position="1"/>
        <end position="39"/>
    </location>
</feature>
<reference evidence="2" key="1">
    <citation type="submission" date="2022-06" db="EMBL/GenBank/DDBJ databases">
        <title>Uncovering the hologenomic basis of an extraordinary plant invasion.</title>
        <authorList>
            <person name="Bieker V.C."/>
            <person name="Martin M.D."/>
            <person name="Gilbert T."/>
            <person name="Hodgins K."/>
            <person name="Battlay P."/>
            <person name="Petersen B."/>
            <person name="Wilson J."/>
        </authorList>
    </citation>
    <scope>NUCLEOTIDE SEQUENCE</scope>
    <source>
        <strain evidence="2">AA19_3_7</strain>
        <tissue evidence="2">Leaf</tissue>
    </source>
</reference>
<dbReference type="AlphaFoldDB" id="A0AAD5GEJ0"/>
<evidence type="ECO:0000313" key="3">
    <source>
        <dbReference type="Proteomes" id="UP001206925"/>
    </source>
</evidence>
<sequence length="155" mass="16775">MEESAVDSGWKNQPSTPRPYDPTGSSSNESSGSGSESVSWAGSGSVSGSWRINYELKSSVVVQELRVEVDCVHPVLCLSSIKSGSYKLKQGCAHDLLLEAERTEDVVGSSELAEASEVTALLCVAFRGSFHRVLKLKRIIWLRADVDEGLINCQL</sequence>
<keyword evidence="3" id="KW-1185">Reference proteome</keyword>